<evidence type="ECO:0000256" key="2">
    <source>
        <dbReference type="SAM" id="SignalP"/>
    </source>
</evidence>
<evidence type="ECO:0000313" key="4">
    <source>
        <dbReference type="Proteomes" id="UP000304912"/>
    </source>
</evidence>
<keyword evidence="2" id="KW-0732">Signal</keyword>
<gene>
    <name evidence="3" type="ORF">FBQ74_18565</name>
</gene>
<feature type="signal peptide" evidence="2">
    <location>
        <begin position="1"/>
        <end position="20"/>
    </location>
</feature>
<feature type="region of interest" description="Disordered" evidence="1">
    <location>
        <begin position="193"/>
        <end position="215"/>
    </location>
</feature>
<dbReference type="Proteomes" id="UP000304912">
    <property type="component" value="Plasmid plas12"/>
</dbReference>
<protein>
    <submittedName>
        <fullName evidence="3">Uncharacterized protein</fullName>
    </submittedName>
</protein>
<evidence type="ECO:0000256" key="1">
    <source>
        <dbReference type="SAM" id="MobiDB-lite"/>
    </source>
</evidence>
<evidence type="ECO:0000313" key="3">
    <source>
        <dbReference type="EMBL" id="QCZ95525.1"/>
    </source>
</evidence>
<dbReference type="AlphaFoldDB" id="A0A5B7YJ47"/>
<reference evidence="3 4" key="1">
    <citation type="submission" date="2019-04" db="EMBL/GenBank/DDBJ databases">
        <title>Salinimonas iocasae sp. nov., a halophilic bacterium isolated from the outer tube casing of tubeworms in Okinawa Trough.</title>
        <authorList>
            <person name="Zhang H."/>
            <person name="Wang H."/>
            <person name="Li C."/>
        </authorList>
    </citation>
    <scope>NUCLEOTIDE SEQUENCE [LARGE SCALE GENOMIC DNA]</scope>
    <source>
        <strain evidence="3 4">KX18D6</strain>
        <plasmid evidence="3 4">plas12</plasmid>
    </source>
</reference>
<dbReference type="RefSeq" id="WP_139758211.1">
    <property type="nucleotide sequence ID" value="NZ_CP039853.1"/>
</dbReference>
<name>A0A5B7YJ47_9ALTE</name>
<dbReference type="EMBL" id="CP039853">
    <property type="protein sequence ID" value="QCZ95525.1"/>
    <property type="molecule type" value="Genomic_DNA"/>
</dbReference>
<geneLocation type="plasmid" evidence="3 4">
    <name>plas12</name>
</geneLocation>
<keyword evidence="4" id="KW-1185">Reference proteome</keyword>
<organism evidence="3 4">
    <name type="scientific">Salinimonas iocasae</name>
    <dbReference type="NCBI Taxonomy" id="2572577"/>
    <lineage>
        <taxon>Bacteria</taxon>
        <taxon>Pseudomonadati</taxon>
        <taxon>Pseudomonadota</taxon>
        <taxon>Gammaproteobacteria</taxon>
        <taxon>Alteromonadales</taxon>
        <taxon>Alteromonadaceae</taxon>
        <taxon>Alteromonas/Salinimonas group</taxon>
        <taxon>Salinimonas</taxon>
    </lineage>
</organism>
<feature type="chain" id="PRO_5022666285" evidence="2">
    <location>
        <begin position="21"/>
        <end position="235"/>
    </location>
</feature>
<dbReference type="KEGG" id="salk:FBQ74_18565"/>
<sequence length="235" mass="26026">MNRLKVILFSMALIPAPIFAQQAGGVATNAFSCPSGDDSIACKQKEQVEAIWVDMNKSATYLTDELIQNPDSATEAGCLNDIMQLDLSVITVDPYGIWNSVYAGLKDQLMNMACSAVEDKLNEASAYLDAKLEAPMGLGSVSLGQSGRVNSFSDIQDSRVYMNDREAQEAVVEEVFGEYPRVNQRRWTEQEIEQRRIENGGPSTRSRRSAQEEKVRSVLNVNRIFGESDKGNKDE</sequence>
<keyword evidence="3" id="KW-0614">Plasmid</keyword>
<dbReference type="OrthoDB" id="9819198at2"/>
<proteinExistence type="predicted"/>
<accession>A0A5B7YJ47</accession>